<evidence type="ECO:0000256" key="6">
    <source>
        <dbReference type="ARBA" id="ARBA00023136"/>
    </source>
</evidence>
<evidence type="ECO:0000256" key="4">
    <source>
        <dbReference type="ARBA" id="ARBA00022692"/>
    </source>
</evidence>
<dbReference type="InterPro" id="IPR003663">
    <property type="entry name" value="Sugar/inositol_transpt"/>
</dbReference>
<keyword evidence="8" id="KW-0175">Coiled coil</keyword>
<dbReference type="InterPro" id="IPR036259">
    <property type="entry name" value="MFS_trans_sf"/>
</dbReference>
<gene>
    <name evidence="11" type="ORF">GBA63_14825</name>
</gene>
<dbReference type="PROSITE" id="PS50850">
    <property type="entry name" value="MFS"/>
    <property type="match status" value="1"/>
</dbReference>
<name>A0A6G8QFB9_9ACTN</name>
<dbReference type="SUPFAM" id="SSF103473">
    <property type="entry name" value="MFS general substrate transporter"/>
    <property type="match status" value="1"/>
</dbReference>
<feature type="transmembrane region" description="Helical" evidence="9">
    <location>
        <begin position="12"/>
        <end position="40"/>
    </location>
</feature>
<evidence type="ECO:0000256" key="9">
    <source>
        <dbReference type="SAM" id="Phobius"/>
    </source>
</evidence>
<dbReference type="PROSITE" id="PS00217">
    <property type="entry name" value="SUGAR_TRANSPORT_2"/>
    <property type="match status" value="1"/>
</dbReference>
<dbReference type="FunFam" id="1.20.1250.20:FF:000073">
    <property type="entry name" value="MFS myo-inositol transporter, putative"/>
    <property type="match status" value="1"/>
</dbReference>
<feature type="transmembrane region" description="Helical" evidence="9">
    <location>
        <begin position="167"/>
        <end position="188"/>
    </location>
</feature>
<organism evidence="11 12">
    <name type="scientific">Rubrobacter tropicus</name>
    <dbReference type="NCBI Taxonomy" id="2653851"/>
    <lineage>
        <taxon>Bacteria</taxon>
        <taxon>Bacillati</taxon>
        <taxon>Actinomycetota</taxon>
        <taxon>Rubrobacteria</taxon>
        <taxon>Rubrobacterales</taxon>
        <taxon>Rubrobacteraceae</taxon>
        <taxon>Rubrobacter</taxon>
    </lineage>
</organism>
<feature type="transmembrane region" description="Helical" evidence="9">
    <location>
        <begin position="248"/>
        <end position="270"/>
    </location>
</feature>
<evidence type="ECO:0000256" key="8">
    <source>
        <dbReference type="SAM" id="Coils"/>
    </source>
</evidence>
<evidence type="ECO:0000256" key="3">
    <source>
        <dbReference type="ARBA" id="ARBA00022448"/>
    </source>
</evidence>
<dbReference type="InterPro" id="IPR020846">
    <property type="entry name" value="MFS_dom"/>
</dbReference>
<dbReference type="KEGG" id="rub:GBA63_14825"/>
<evidence type="ECO:0000256" key="1">
    <source>
        <dbReference type="ARBA" id="ARBA00004651"/>
    </source>
</evidence>
<dbReference type="Gene3D" id="1.20.1250.20">
    <property type="entry name" value="MFS general substrate transporter like domains"/>
    <property type="match status" value="1"/>
</dbReference>
<feature type="transmembrane region" description="Helical" evidence="9">
    <location>
        <begin position="381"/>
        <end position="407"/>
    </location>
</feature>
<dbReference type="GO" id="GO:0005886">
    <property type="term" value="C:plasma membrane"/>
    <property type="evidence" value="ECO:0007669"/>
    <property type="project" value="UniProtKB-SubCell"/>
</dbReference>
<evidence type="ECO:0000313" key="11">
    <source>
        <dbReference type="EMBL" id="QIN85206.1"/>
    </source>
</evidence>
<dbReference type="PROSITE" id="PS00216">
    <property type="entry name" value="SUGAR_TRANSPORT_1"/>
    <property type="match status" value="2"/>
</dbReference>
<feature type="transmembrane region" description="Helical" evidence="9">
    <location>
        <begin position="413"/>
        <end position="431"/>
    </location>
</feature>
<dbReference type="AlphaFoldDB" id="A0A6G8QFB9"/>
<dbReference type="Pfam" id="PF00083">
    <property type="entry name" value="Sugar_tr"/>
    <property type="match status" value="1"/>
</dbReference>
<dbReference type="NCBIfam" id="TIGR00879">
    <property type="entry name" value="SP"/>
    <property type="match status" value="1"/>
</dbReference>
<dbReference type="PRINTS" id="PR00171">
    <property type="entry name" value="SUGRTRNSPORT"/>
</dbReference>
<feature type="transmembrane region" description="Helical" evidence="9">
    <location>
        <begin position="341"/>
        <end position="369"/>
    </location>
</feature>
<dbReference type="InterPro" id="IPR050814">
    <property type="entry name" value="Myo-inositol_Transporter"/>
</dbReference>
<sequence>MFSSLAGYNRFVYIAAGVAALGGLLFGFDTGIISGALLFIREDLGLSPFLQSVVVSAILVGTIIGAGGTGPLADRFGRRKMAIVGALVFIAGALGSAFAPNVEILIAARVVLGLAVGASTVIVPMYIAEIAPPPIRGTLAALFQLAITLGIVLAYLVSYALAGAEAWRWMLGLGAVPAVVLGVGMLLLPDSPRWLVGQHRYDEARAVLQRARDSEEEINTEMEEMEEAERREEAGFGELAKPWIRPMLVVGIGLAMLQQLVGINTIIYYAPTIMEATGLDASVSILATLGVGIVNVIFTAVSLLIIDRVGRKPLLLVGLTGIILSLAILGFGYLLPGLAGAVAYVTFAGLILYIASFAVSFGVVLWVVLPEIFPLKVRGSAMSVCTILHWSSNLLVSLTFLPLISAVGETTVFWGYGVISIGALAFVYFLMPETKGRTLEKIEADLRERAGASSAQTGEVTS</sequence>
<proteinExistence type="inferred from homology"/>
<keyword evidence="12" id="KW-1185">Reference proteome</keyword>
<feature type="transmembrane region" description="Helical" evidence="9">
    <location>
        <begin position="81"/>
        <end position="100"/>
    </location>
</feature>
<dbReference type="PANTHER" id="PTHR48020:SF12">
    <property type="entry name" value="PROTON MYO-INOSITOL COTRANSPORTER"/>
    <property type="match status" value="1"/>
</dbReference>
<dbReference type="EMBL" id="CP045119">
    <property type="protein sequence ID" value="QIN85206.1"/>
    <property type="molecule type" value="Genomic_DNA"/>
</dbReference>
<feature type="transmembrane region" description="Helical" evidence="9">
    <location>
        <begin position="46"/>
        <end position="69"/>
    </location>
</feature>
<feature type="coiled-coil region" evidence="8">
    <location>
        <begin position="201"/>
        <end position="231"/>
    </location>
</feature>
<feature type="transmembrane region" description="Helical" evidence="9">
    <location>
        <begin position="106"/>
        <end position="127"/>
    </location>
</feature>
<feature type="transmembrane region" description="Helical" evidence="9">
    <location>
        <begin position="313"/>
        <end position="335"/>
    </location>
</feature>
<accession>A0A6G8QFB9</accession>
<keyword evidence="3 7" id="KW-0813">Transport</keyword>
<feature type="transmembrane region" description="Helical" evidence="9">
    <location>
        <begin position="282"/>
        <end position="306"/>
    </location>
</feature>
<comment type="similarity">
    <text evidence="2 7">Belongs to the major facilitator superfamily. Sugar transporter (TC 2.A.1.1) family.</text>
</comment>
<dbReference type="GO" id="GO:0022857">
    <property type="term" value="F:transmembrane transporter activity"/>
    <property type="evidence" value="ECO:0007669"/>
    <property type="project" value="InterPro"/>
</dbReference>
<evidence type="ECO:0000256" key="7">
    <source>
        <dbReference type="RuleBase" id="RU003346"/>
    </source>
</evidence>
<evidence type="ECO:0000259" key="10">
    <source>
        <dbReference type="PROSITE" id="PS50850"/>
    </source>
</evidence>
<feature type="domain" description="Major facilitator superfamily (MFS) profile" evidence="10">
    <location>
        <begin position="15"/>
        <end position="435"/>
    </location>
</feature>
<dbReference type="Proteomes" id="UP000501452">
    <property type="component" value="Chromosome"/>
</dbReference>
<comment type="subcellular location">
    <subcellularLocation>
        <location evidence="1">Cell membrane</location>
        <topology evidence="1">Multi-pass membrane protein</topology>
    </subcellularLocation>
</comment>
<evidence type="ECO:0000313" key="12">
    <source>
        <dbReference type="Proteomes" id="UP000501452"/>
    </source>
</evidence>
<feature type="transmembrane region" description="Helical" evidence="9">
    <location>
        <begin position="139"/>
        <end position="161"/>
    </location>
</feature>
<keyword evidence="6 9" id="KW-0472">Membrane</keyword>
<evidence type="ECO:0000256" key="2">
    <source>
        <dbReference type="ARBA" id="ARBA00010992"/>
    </source>
</evidence>
<dbReference type="InterPro" id="IPR005829">
    <property type="entry name" value="Sugar_transporter_CS"/>
</dbReference>
<reference evidence="11 12" key="1">
    <citation type="submission" date="2019-10" db="EMBL/GenBank/DDBJ databases">
        <title>Rubrobacter sp nov SCSIO 52090 isolated from a deep-sea sediment in the South China Sea.</title>
        <authorList>
            <person name="Chen R.W."/>
        </authorList>
    </citation>
    <scope>NUCLEOTIDE SEQUENCE [LARGE SCALE GENOMIC DNA]</scope>
    <source>
        <strain evidence="11 12">SCSIO 52909</strain>
    </source>
</reference>
<keyword evidence="4 9" id="KW-0812">Transmembrane</keyword>
<protein>
    <submittedName>
        <fullName evidence="11">Sugar porter family MFS transporter</fullName>
    </submittedName>
</protein>
<evidence type="ECO:0000256" key="5">
    <source>
        <dbReference type="ARBA" id="ARBA00022989"/>
    </source>
</evidence>
<dbReference type="PANTHER" id="PTHR48020">
    <property type="entry name" value="PROTON MYO-INOSITOL COTRANSPORTER"/>
    <property type="match status" value="1"/>
</dbReference>
<dbReference type="InterPro" id="IPR005828">
    <property type="entry name" value="MFS_sugar_transport-like"/>
</dbReference>
<keyword evidence="5 9" id="KW-1133">Transmembrane helix</keyword>